<dbReference type="AlphaFoldDB" id="A0A8H5I3A2"/>
<dbReference type="EMBL" id="JAAOAM010000560">
    <property type="protein sequence ID" value="KAF5529560.1"/>
    <property type="molecule type" value="Genomic_DNA"/>
</dbReference>
<accession>A0A8H5I3A2</accession>
<evidence type="ECO:0000313" key="3">
    <source>
        <dbReference type="Proteomes" id="UP000522262"/>
    </source>
</evidence>
<evidence type="ECO:0000313" key="2">
    <source>
        <dbReference type="EMBL" id="KAF5529560.1"/>
    </source>
</evidence>
<feature type="region of interest" description="Disordered" evidence="1">
    <location>
        <begin position="1"/>
        <end position="36"/>
    </location>
</feature>
<sequence length="233" mass="25954">PEHRRDSSDDLPSANVVDTLTTDSESPKSYGWDSSHSQKTDLALDILNSPLSSICGSTHQLNAEGAYMNPIELNDFSHLAATEYARASAGFGSTEALAYRTETLSTEPRERGLEEPTTPIDPLLVLSGDAATIGLFKSSIASDATVMEGKNMKIDHDSTRGCYQEDISQEEAYSVDCLLGRWGKDLFYLKWLDGSYGWEPRENILDDELLRQFEESYRGFKDGVEVLRTRIRN</sequence>
<organism evidence="2 3">
    <name type="scientific">Fusarium mexicanum</name>
    <dbReference type="NCBI Taxonomy" id="751941"/>
    <lineage>
        <taxon>Eukaryota</taxon>
        <taxon>Fungi</taxon>
        <taxon>Dikarya</taxon>
        <taxon>Ascomycota</taxon>
        <taxon>Pezizomycotina</taxon>
        <taxon>Sordariomycetes</taxon>
        <taxon>Hypocreomycetidae</taxon>
        <taxon>Hypocreales</taxon>
        <taxon>Nectriaceae</taxon>
        <taxon>Fusarium</taxon>
        <taxon>Fusarium fujikuroi species complex</taxon>
    </lineage>
</organism>
<comment type="caution">
    <text evidence="2">The sequence shown here is derived from an EMBL/GenBank/DDBJ whole genome shotgun (WGS) entry which is preliminary data.</text>
</comment>
<gene>
    <name evidence="2" type="ORF">FMEXI_14077</name>
</gene>
<name>A0A8H5I3A2_9HYPO</name>
<protein>
    <submittedName>
        <fullName evidence="2">Chromo domain-containing protein</fullName>
    </submittedName>
</protein>
<feature type="non-terminal residue" evidence="2">
    <location>
        <position position="1"/>
    </location>
</feature>
<proteinExistence type="predicted"/>
<keyword evidence="3" id="KW-1185">Reference proteome</keyword>
<evidence type="ECO:0000256" key="1">
    <source>
        <dbReference type="SAM" id="MobiDB-lite"/>
    </source>
</evidence>
<reference evidence="2 3" key="1">
    <citation type="submission" date="2020-05" db="EMBL/GenBank/DDBJ databases">
        <title>Identification and distribution of gene clusters putatively required for synthesis of sphingolipid metabolism inhibitors in phylogenetically diverse species of the filamentous fungus Fusarium.</title>
        <authorList>
            <person name="Kim H.-S."/>
            <person name="Busman M."/>
            <person name="Brown D.W."/>
            <person name="Divon H."/>
            <person name="Uhlig S."/>
            <person name="Proctor R.H."/>
        </authorList>
    </citation>
    <scope>NUCLEOTIDE SEQUENCE [LARGE SCALE GENOMIC DNA]</scope>
    <source>
        <strain evidence="2 3">NRRL 53147</strain>
    </source>
</reference>
<dbReference type="Proteomes" id="UP000522262">
    <property type="component" value="Unassembled WGS sequence"/>
</dbReference>
<feature type="non-terminal residue" evidence="2">
    <location>
        <position position="233"/>
    </location>
</feature>